<feature type="binding site" evidence="7">
    <location>
        <position position="42"/>
    </location>
    <ligand>
        <name>Zn(2+)</name>
        <dbReference type="ChEBI" id="CHEBI:29105"/>
    </ligand>
</feature>
<dbReference type="PROSITE" id="PS00705">
    <property type="entry name" value="PROK_CO2_ANHYDRASE_2"/>
    <property type="match status" value="1"/>
</dbReference>
<sequence>MPSQLINGAIKFMEENFTEHAELFGSLANHQKPHTLFIGCSDSRVVPSLITSTLPGELFVVRNIANVVPPYRISEEFLATTSAIEYALYSLKIKNIIVCGHSNCGGCAALFYDAKKLEKIPNVRRWLNLMQPVKDEVEKLKDLGTDKREWITERLNIINSMQNLLSFPGIKDAYKNGEIKIYGWHYVIETGELFNYDDEGAHFTLLNKGMDYEKIYNQLFND</sequence>
<evidence type="ECO:0000256" key="8">
    <source>
        <dbReference type="RuleBase" id="RU003956"/>
    </source>
</evidence>
<evidence type="ECO:0000256" key="5">
    <source>
        <dbReference type="ARBA" id="ARBA00023239"/>
    </source>
</evidence>
<reference evidence="9 10" key="1">
    <citation type="submission" date="2009-07" db="EMBL/GenBank/DDBJ databases">
        <authorList>
            <person name="Madupu R."/>
            <person name="Sebastian Y."/>
            <person name="Durkin A.S."/>
            <person name="Torralba M."/>
            <person name="Methe B."/>
            <person name="Sutton G.G."/>
            <person name="Strausberg R.L."/>
            <person name="Nelson K.E."/>
        </authorList>
    </citation>
    <scope>NUCLEOTIDE SEQUENCE [LARGE SCALE GENOMIC DNA]</scope>
    <source>
        <strain evidence="9 10">RM3268</strain>
    </source>
</reference>
<dbReference type="OrthoDB" id="9797527at2"/>
<protein>
    <recommendedName>
        <fullName evidence="2 8">Carbonic anhydrase</fullName>
        <ecNumber evidence="2 8">4.2.1.1</ecNumber>
    </recommendedName>
    <alternativeName>
        <fullName evidence="8">Carbonate dehydratase</fullName>
    </alternativeName>
</protein>
<dbReference type="EMBL" id="ACYG01000022">
    <property type="protein sequence ID" value="EEV17897.1"/>
    <property type="molecule type" value="Genomic_DNA"/>
</dbReference>
<comment type="similarity">
    <text evidence="1 8">Belongs to the beta-class carbonic anhydrase family.</text>
</comment>
<dbReference type="AlphaFoldDB" id="C8PH76"/>
<dbReference type="SUPFAM" id="SSF53056">
    <property type="entry name" value="beta-carbonic anhydrase, cab"/>
    <property type="match status" value="1"/>
</dbReference>
<evidence type="ECO:0000256" key="7">
    <source>
        <dbReference type="PIRSR" id="PIRSR601765-1"/>
    </source>
</evidence>
<dbReference type="InterPro" id="IPR015892">
    <property type="entry name" value="Carbonic_anhydrase_CS"/>
</dbReference>
<dbReference type="Proteomes" id="UP000005709">
    <property type="component" value="Unassembled WGS sequence"/>
</dbReference>
<comment type="caution">
    <text evidence="9">The sequence shown here is derived from an EMBL/GenBank/DDBJ whole genome shotgun (WGS) entry which is preliminary data.</text>
</comment>
<evidence type="ECO:0000256" key="1">
    <source>
        <dbReference type="ARBA" id="ARBA00006217"/>
    </source>
</evidence>
<dbReference type="EC" id="4.2.1.1" evidence="2 8"/>
<comment type="cofactor">
    <cofactor evidence="7">
        <name>Zn(2+)</name>
        <dbReference type="ChEBI" id="CHEBI:29105"/>
    </cofactor>
    <text evidence="7">Binds 1 zinc ion per subunit.</text>
</comment>
<evidence type="ECO:0000256" key="3">
    <source>
        <dbReference type="ARBA" id="ARBA00022723"/>
    </source>
</evidence>
<proteinExistence type="inferred from homology"/>
<dbReference type="SMART" id="SM00947">
    <property type="entry name" value="Pro_CA"/>
    <property type="match status" value="1"/>
</dbReference>
<keyword evidence="3 7" id="KW-0479">Metal-binding</keyword>
<evidence type="ECO:0000313" key="9">
    <source>
        <dbReference type="EMBL" id="EEV17897.1"/>
    </source>
</evidence>
<dbReference type="RefSeq" id="WP_005870936.1">
    <property type="nucleotide sequence ID" value="NZ_ACYG01000022.1"/>
</dbReference>
<evidence type="ECO:0000256" key="6">
    <source>
        <dbReference type="ARBA" id="ARBA00048348"/>
    </source>
</evidence>
<dbReference type="CDD" id="cd00884">
    <property type="entry name" value="beta_CA_cladeB"/>
    <property type="match status" value="1"/>
</dbReference>
<dbReference type="PANTHER" id="PTHR11002:SF76">
    <property type="entry name" value="CARBONIC ANHYDRASE"/>
    <property type="match status" value="1"/>
</dbReference>
<feature type="binding site" evidence="7">
    <location>
        <position position="40"/>
    </location>
    <ligand>
        <name>Zn(2+)</name>
        <dbReference type="ChEBI" id="CHEBI:29105"/>
    </ligand>
</feature>
<accession>C8PH76</accession>
<dbReference type="Gene3D" id="3.40.1050.10">
    <property type="entry name" value="Carbonic anhydrase"/>
    <property type="match status" value="1"/>
</dbReference>
<keyword evidence="10" id="KW-1185">Reference proteome</keyword>
<feature type="binding site" evidence="7">
    <location>
        <position position="101"/>
    </location>
    <ligand>
        <name>Zn(2+)</name>
        <dbReference type="ChEBI" id="CHEBI:29105"/>
    </ligand>
</feature>
<comment type="catalytic activity">
    <reaction evidence="6 8">
        <text>hydrogencarbonate + H(+) = CO2 + H2O</text>
        <dbReference type="Rhea" id="RHEA:10748"/>
        <dbReference type="ChEBI" id="CHEBI:15377"/>
        <dbReference type="ChEBI" id="CHEBI:15378"/>
        <dbReference type="ChEBI" id="CHEBI:16526"/>
        <dbReference type="ChEBI" id="CHEBI:17544"/>
        <dbReference type="EC" id="4.2.1.1"/>
    </reaction>
</comment>
<dbReference type="PANTHER" id="PTHR11002">
    <property type="entry name" value="CARBONIC ANHYDRASE"/>
    <property type="match status" value="1"/>
</dbReference>
<dbReference type="GO" id="GO:0004089">
    <property type="term" value="F:carbonate dehydratase activity"/>
    <property type="evidence" value="ECO:0007669"/>
    <property type="project" value="UniProtKB-UniRule"/>
</dbReference>
<dbReference type="InterPro" id="IPR036874">
    <property type="entry name" value="Carbonic_anhydrase_sf"/>
</dbReference>
<keyword evidence="5 8" id="KW-0456">Lyase</keyword>
<dbReference type="InterPro" id="IPR001765">
    <property type="entry name" value="Carbonic_anhydrase"/>
</dbReference>
<evidence type="ECO:0000256" key="4">
    <source>
        <dbReference type="ARBA" id="ARBA00022833"/>
    </source>
</evidence>
<dbReference type="PROSITE" id="PS00704">
    <property type="entry name" value="PROK_CO2_ANHYDRASE_1"/>
    <property type="match status" value="1"/>
</dbReference>
<dbReference type="STRING" id="824.CGRAC_2042"/>
<feature type="binding site" evidence="7">
    <location>
        <position position="104"/>
    </location>
    <ligand>
        <name>Zn(2+)</name>
        <dbReference type="ChEBI" id="CHEBI:29105"/>
    </ligand>
</feature>
<keyword evidence="4 7" id="KW-0862">Zinc</keyword>
<dbReference type="eggNOG" id="COG0288">
    <property type="taxonomic scope" value="Bacteria"/>
</dbReference>
<dbReference type="GO" id="GO:0008270">
    <property type="term" value="F:zinc ion binding"/>
    <property type="evidence" value="ECO:0007669"/>
    <property type="project" value="UniProtKB-UniRule"/>
</dbReference>
<comment type="function">
    <text evidence="8">Reversible hydration of carbon dioxide.</text>
</comment>
<evidence type="ECO:0000313" key="10">
    <source>
        <dbReference type="Proteomes" id="UP000005709"/>
    </source>
</evidence>
<evidence type="ECO:0000256" key="2">
    <source>
        <dbReference type="ARBA" id="ARBA00012925"/>
    </source>
</evidence>
<dbReference type="InterPro" id="IPR045066">
    <property type="entry name" value="Beta_CA_cladeB"/>
</dbReference>
<name>C8PH76_9BACT</name>
<organism evidence="9 10">
    <name type="scientific">Campylobacter gracilis RM3268</name>
    <dbReference type="NCBI Taxonomy" id="553220"/>
    <lineage>
        <taxon>Bacteria</taxon>
        <taxon>Pseudomonadati</taxon>
        <taxon>Campylobacterota</taxon>
        <taxon>Epsilonproteobacteria</taxon>
        <taxon>Campylobacterales</taxon>
        <taxon>Campylobacteraceae</taxon>
        <taxon>Campylobacter</taxon>
    </lineage>
</organism>
<dbReference type="GO" id="GO:0015976">
    <property type="term" value="P:carbon utilization"/>
    <property type="evidence" value="ECO:0007669"/>
    <property type="project" value="InterPro"/>
</dbReference>
<gene>
    <name evidence="9" type="primary">cah</name>
    <name evidence="9" type="ORF">CAMGR0001_2264</name>
</gene>
<dbReference type="Pfam" id="PF00484">
    <property type="entry name" value="Pro_CA"/>
    <property type="match status" value="1"/>
</dbReference>